<evidence type="ECO:0000313" key="1">
    <source>
        <dbReference type="Proteomes" id="UP000887581"/>
    </source>
</evidence>
<proteinExistence type="predicted"/>
<sequence>MQTIIAESNIRVKGHPSICHSGQQQDAVDLFIRWLLSINLNSISVYQLQIDEDIPEERNEIRTGTGKLHSTSIFPEHSFTASRLPVNIESRVSVCLRMYVCVCPYVCLYT</sequence>
<accession>A0A915PPZ5</accession>
<dbReference type="WBParaSite" id="sdigi.contig304.g7266.t1">
    <property type="protein sequence ID" value="sdigi.contig304.g7266.t1"/>
    <property type="gene ID" value="sdigi.contig304.g7266"/>
</dbReference>
<reference evidence="2" key="1">
    <citation type="submission" date="2022-11" db="UniProtKB">
        <authorList>
            <consortium name="WormBaseParasite"/>
        </authorList>
    </citation>
    <scope>IDENTIFICATION</scope>
</reference>
<dbReference type="Proteomes" id="UP000887581">
    <property type="component" value="Unplaced"/>
</dbReference>
<evidence type="ECO:0000313" key="2">
    <source>
        <dbReference type="WBParaSite" id="sdigi.contig304.g7266.t1"/>
    </source>
</evidence>
<protein>
    <submittedName>
        <fullName evidence="2">Uncharacterized protein</fullName>
    </submittedName>
</protein>
<keyword evidence="1" id="KW-1185">Reference proteome</keyword>
<dbReference type="AlphaFoldDB" id="A0A915PPZ5"/>
<name>A0A915PPZ5_9BILA</name>
<organism evidence="1 2">
    <name type="scientific">Setaria digitata</name>
    <dbReference type="NCBI Taxonomy" id="48799"/>
    <lineage>
        <taxon>Eukaryota</taxon>
        <taxon>Metazoa</taxon>
        <taxon>Ecdysozoa</taxon>
        <taxon>Nematoda</taxon>
        <taxon>Chromadorea</taxon>
        <taxon>Rhabditida</taxon>
        <taxon>Spirurina</taxon>
        <taxon>Spiruromorpha</taxon>
        <taxon>Filarioidea</taxon>
        <taxon>Setariidae</taxon>
        <taxon>Setaria</taxon>
    </lineage>
</organism>